<gene>
    <name evidence="2" type="ORF">DCAF_LOCUS22647</name>
</gene>
<proteinExistence type="predicted"/>
<dbReference type="EMBL" id="CAWUPB010001178">
    <property type="protein sequence ID" value="CAK7349924.1"/>
    <property type="molecule type" value="Genomic_DNA"/>
</dbReference>
<name>A0AAV1SJ62_9ROSI</name>
<dbReference type="SUPFAM" id="SSF52058">
    <property type="entry name" value="L domain-like"/>
    <property type="match status" value="1"/>
</dbReference>
<accession>A0AAV1SJ62</accession>
<evidence type="ECO:0000313" key="3">
    <source>
        <dbReference type="Proteomes" id="UP001314170"/>
    </source>
</evidence>
<dbReference type="SUPFAM" id="SSF81383">
    <property type="entry name" value="F-box domain"/>
    <property type="match status" value="1"/>
</dbReference>
<dbReference type="Pfam" id="PF23622">
    <property type="entry name" value="LRR_At1g61320_AtMIF1"/>
    <property type="match status" value="3"/>
</dbReference>
<evidence type="ECO:0000259" key="1">
    <source>
        <dbReference type="PROSITE" id="PS50181"/>
    </source>
</evidence>
<dbReference type="Proteomes" id="UP001314170">
    <property type="component" value="Unassembled WGS sequence"/>
</dbReference>
<dbReference type="Gene3D" id="1.20.1280.50">
    <property type="match status" value="1"/>
</dbReference>
<dbReference type="PROSITE" id="PS50181">
    <property type="entry name" value="FBOX"/>
    <property type="match status" value="1"/>
</dbReference>
<dbReference type="InterPro" id="IPR001810">
    <property type="entry name" value="F-box_dom"/>
</dbReference>
<dbReference type="PANTHER" id="PTHR34145">
    <property type="entry name" value="OS02G0105600 PROTEIN"/>
    <property type="match status" value="1"/>
</dbReference>
<dbReference type="PANTHER" id="PTHR34145:SF28">
    <property type="entry name" value="F-BOX DOMAIN-CONTAINING PROTEIN"/>
    <property type="match status" value="1"/>
</dbReference>
<sequence length="545" mass="61713">MMVLKKRRTPRSLMIQKRAEEVDRISELPESIIHHIMSFLSHKDAARFSALCKRFRSAWNSFPFIVFNETLNLGSCGDDLYGEAKVNKFLKYVSGFLQQRPPNISLERFRFCVDLFEGYDKKTHHIDGAIGYAIENHVKELELDFGEGPAHYRFPLTVLSAKSIRVLKLKGLKLGSGHKDLMLSHPFVESLSIQFCIGLKTLRVSCQNLKIMEIYSCKGLKMVAVDESNLESFSFLGDVSSTRKSDSCSINIAACKSLKCLSLENAQITGEWIKSHIPNFLLLEDLKLECCELLKDLYVSSAKLKTLELSDCSQLKKIEAVAPNLEYFSYIGQKGLSLINIGACRSLKDLTLIGARIEDEWIVSAVHEFPFLKNFRLFGCSSLQKFNISHEELETLQIVDCDALKEVQIYARSLDTFVYTGGCTKLPKFLIDSACFKAELSLCNGSKFSSRLFLELRDFLACFGHCRELQITCRSTDILIVPGDLRDSLVPPLYDLKHLKLHISDPNLDELKDLVDSLLWLAPHPYTITIVSGYEEKSLKVIISK</sequence>
<dbReference type="Gene3D" id="3.80.10.10">
    <property type="entry name" value="Ribonuclease Inhibitor"/>
    <property type="match status" value="1"/>
</dbReference>
<keyword evidence="3" id="KW-1185">Reference proteome</keyword>
<dbReference type="Pfam" id="PF00646">
    <property type="entry name" value="F-box"/>
    <property type="match status" value="1"/>
</dbReference>
<dbReference type="SMART" id="SM00256">
    <property type="entry name" value="FBOX"/>
    <property type="match status" value="1"/>
</dbReference>
<dbReference type="AlphaFoldDB" id="A0AAV1SJ62"/>
<reference evidence="2 3" key="1">
    <citation type="submission" date="2024-01" db="EMBL/GenBank/DDBJ databases">
        <authorList>
            <person name="Waweru B."/>
        </authorList>
    </citation>
    <scope>NUCLEOTIDE SEQUENCE [LARGE SCALE GENOMIC DNA]</scope>
</reference>
<dbReference type="InterPro" id="IPR055357">
    <property type="entry name" value="LRR_At1g61320_AtMIF1"/>
</dbReference>
<feature type="domain" description="F-box" evidence="1">
    <location>
        <begin position="22"/>
        <end position="70"/>
    </location>
</feature>
<organism evidence="2 3">
    <name type="scientific">Dovyalis caffra</name>
    <dbReference type="NCBI Taxonomy" id="77055"/>
    <lineage>
        <taxon>Eukaryota</taxon>
        <taxon>Viridiplantae</taxon>
        <taxon>Streptophyta</taxon>
        <taxon>Embryophyta</taxon>
        <taxon>Tracheophyta</taxon>
        <taxon>Spermatophyta</taxon>
        <taxon>Magnoliopsida</taxon>
        <taxon>eudicotyledons</taxon>
        <taxon>Gunneridae</taxon>
        <taxon>Pentapetalae</taxon>
        <taxon>rosids</taxon>
        <taxon>fabids</taxon>
        <taxon>Malpighiales</taxon>
        <taxon>Salicaceae</taxon>
        <taxon>Flacourtieae</taxon>
        <taxon>Dovyalis</taxon>
    </lineage>
</organism>
<dbReference type="InterPro" id="IPR036047">
    <property type="entry name" value="F-box-like_dom_sf"/>
</dbReference>
<protein>
    <recommendedName>
        <fullName evidence="1">F-box domain-containing protein</fullName>
    </recommendedName>
</protein>
<evidence type="ECO:0000313" key="2">
    <source>
        <dbReference type="EMBL" id="CAK7349924.1"/>
    </source>
</evidence>
<comment type="caution">
    <text evidence="2">The sequence shown here is derived from an EMBL/GenBank/DDBJ whole genome shotgun (WGS) entry which is preliminary data.</text>
</comment>
<dbReference type="InterPro" id="IPR032675">
    <property type="entry name" value="LRR_dom_sf"/>
</dbReference>
<dbReference type="InterPro" id="IPR053772">
    <property type="entry name" value="At1g61320/At1g61330-like"/>
</dbReference>